<evidence type="ECO:0000259" key="8">
    <source>
        <dbReference type="PROSITE" id="PS52004"/>
    </source>
</evidence>
<dbReference type="GO" id="GO:0016491">
    <property type="term" value="F:oxidoreductase activity"/>
    <property type="evidence" value="ECO:0007669"/>
    <property type="project" value="UniProtKB-KW"/>
</dbReference>
<dbReference type="PROSITE" id="PS52019">
    <property type="entry name" value="PKS_MFAS_DH"/>
    <property type="match status" value="1"/>
</dbReference>
<reference evidence="10" key="1">
    <citation type="submission" date="2023-10" db="EMBL/GenBank/DDBJ databases">
        <authorList>
            <person name="Hackl T."/>
        </authorList>
    </citation>
    <scope>NUCLEOTIDE SEQUENCE</scope>
</reference>
<dbReference type="SMART" id="SM00829">
    <property type="entry name" value="PKS_ER"/>
    <property type="match status" value="1"/>
</dbReference>
<dbReference type="Pfam" id="PF00109">
    <property type="entry name" value="ketoacyl-synt"/>
    <property type="match status" value="1"/>
</dbReference>
<feature type="domain" description="PKS/mFAS DH" evidence="9">
    <location>
        <begin position="1001"/>
        <end position="1336"/>
    </location>
</feature>
<feature type="domain" description="Ketosynthase family 3 (KS3)" evidence="8">
    <location>
        <begin position="91"/>
        <end position="503"/>
    </location>
</feature>
<name>A0AAI8VEE6_9PEZI</name>
<dbReference type="Pfam" id="PF23297">
    <property type="entry name" value="ACP_SdgA_C"/>
    <property type="match status" value="1"/>
</dbReference>
<dbReference type="InterPro" id="IPR049900">
    <property type="entry name" value="PKS_mFAS_DH"/>
</dbReference>
<keyword evidence="3" id="KW-0808">Transferase</keyword>
<dbReference type="SMART" id="SM00825">
    <property type="entry name" value="PKS_KS"/>
    <property type="match status" value="1"/>
</dbReference>
<dbReference type="Gene3D" id="3.40.50.720">
    <property type="entry name" value="NAD(P)-binding Rossmann-like Domain"/>
    <property type="match status" value="1"/>
</dbReference>
<keyword evidence="4" id="KW-0560">Oxidoreductase</keyword>
<dbReference type="InterPro" id="IPR049551">
    <property type="entry name" value="PKS_DH_C"/>
</dbReference>
<dbReference type="SUPFAM" id="SSF51735">
    <property type="entry name" value="NAD(P)-binding Rossmann-fold domains"/>
    <property type="match status" value="2"/>
</dbReference>
<dbReference type="InterPro" id="IPR016036">
    <property type="entry name" value="Malonyl_transacylase_ACP-bd"/>
</dbReference>
<dbReference type="SUPFAM" id="SSF52151">
    <property type="entry name" value="FabD/lysophospholipase-like"/>
    <property type="match status" value="1"/>
</dbReference>
<dbReference type="SUPFAM" id="SSF55048">
    <property type="entry name" value="Probable ACP-binding domain of malonyl-CoA ACP transacylase"/>
    <property type="match status" value="1"/>
</dbReference>
<dbReference type="InterPro" id="IPR001227">
    <property type="entry name" value="Ac_transferase_dom_sf"/>
</dbReference>
<dbReference type="InterPro" id="IPR032821">
    <property type="entry name" value="PKS_assoc"/>
</dbReference>
<evidence type="ECO:0000256" key="2">
    <source>
        <dbReference type="ARBA" id="ARBA00022553"/>
    </source>
</evidence>
<evidence type="ECO:0000256" key="3">
    <source>
        <dbReference type="ARBA" id="ARBA00022679"/>
    </source>
</evidence>
<feature type="region of interest" description="N-terminal hotdog fold" evidence="6">
    <location>
        <begin position="1001"/>
        <end position="1137"/>
    </location>
</feature>
<dbReference type="EMBL" id="CAUWAG010000008">
    <property type="protein sequence ID" value="CAJ2506203.1"/>
    <property type="molecule type" value="Genomic_DNA"/>
</dbReference>
<dbReference type="InterPro" id="IPR020807">
    <property type="entry name" value="PKS_DH"/>
</dbReference>
<dbReference type="InterPro" id="IPR013968">
    <property type="entry name" value="PKS_KR"/>
</dbReference>
<dbReference type="GO" id="GO:0031177">
    <property type="term" value="F:phosphopantetheine binding"/>
    <property type="evidence" value="ECO:0007669"/>
    <property type="project" value="InterPro"/>
</dbReference>
<evidence type="ECO:0000256" key="6">
    <source>
        <dbReference type="PROSITE-ProRule" id="PRU01363"/>
    </source>
</evidence>
<dbReference type="InterPro" id="IPR014043">
    <property type="entry name" value="Acyl_transferase_dom"/>
</dbReference>
<dbReference type="InterPro" id="IPR020841">
    <property type="entry name" value="PKS_Beta-ketoAc_synthase_dom"/>
</dbReference>
<gene>
    <name evidence="10" type="ORF">KHLLAP_LOCUS6671</name>
</gene>
<dbReference type="InterPro" id="IPR049552">
    <property type="entry name" value="PKS_DH_N"/>
</dbReference>
<dbReference type="Pfam" id="PF21089">
    <property type="entry name" value="PKS_DH_N"/>
    <property type="match status" value="1"/>
</dbReference>
<sequence length="2369" mass="252128">MLHRILSYSVFQQNNSPLSASSNAQLITGLAYPLTVDRSDLAKEPRFAYLSSGHGTGGNTGDESDGVSDQMVQAIKTFTMMQSSGAVAAALTKAALGLLQAQITKILRLETEMEPGKPLMAYGLDSLSASCADGCNGETAFHHPNSDDPNGTTHHRGGHFIGGDIRDFDHGFFQFTRPQAAATDPQQRLLLELTWEAFESAGMSRESVAGSATGVYTACFSLDYDRLVFRDPMELPVYLSSAVEKVMLSNRPSHAFDLRGPSLTLDTACSGGLTALHLACQSLQDGETDAALATATNLILGPDFTIGLSNLHMSSADGRCYPFDDRGDGYGRGEGVVVLVLKRLADAVRDRDPIRAVIRGTAAGQDGYTPQSITYPNGRAQADLARKTYARAGLRPEDVVYVEAHGTGTKAGDSEELGGIADVGAIGHTESVAGLASMLKATVMLERGLIPPVAGYANPKPGLPLRGMCVPTQVVPWPQTAVPRISINSFGFGGANAHVVLEGAPEPSPRGGDVVHTVSPRLFTLSANSSPSLEAMVTFYHDWVEQREETDTLLADLSYTLLHRRSALPYRTSVVADCRPSLLEALRDRPSLSSRPVTQPEKLDVVFVFTGQGSQWAGMGRELLLLASDTPGISTIFRDSIRASRDMLRKLGATWDLEAELLREATESRLSEAELAQPATSAIQIALLALLGALGVRPRAVVGHSSGEIGAAYAAGYLSHETAIKVAFHRGFMAQAVRAKRLGRGAMLSVGSGEQDVQRHIESLTRGMAGVACVNSPRSVTISGDSDAVDEVIERIAAADDGTFHRKLLVDTAYHSHHMRAIAEDYAARLGVISVENPSNESPVAFTSSVTGEPKASGFDAAYWVANLVFPVRFADAVQAAARNRHQPDQHTVYVEIGPHPSLAGAVRQNLQHPDVPKLTFDYHGPLQRKVGAVASALALAGRLFERGISINWQVVSSLTPGTDTAMVRHDLPAYPWDHSVKHWHESRAARAYHFREEPYHDLVGVLVPDATDIEPRWRHFLSLGTLPWLADHVVDGLAVFPGAGYVCMAIEAIAQLARQRFPARALETFALSDVSFKRGLVVPDLPSQRVETQLSLKPVPGGLSDLGFQFAVTALTDSGQWYEHATGVIDGILAASAEDISASPKPRKESLPELPPGSETIHKEALYADLETLGNAYGPTFAGLDSISIAPDASVASASFDVPDVQVSMPYQHQRAHIIHPSTLDIILHTVLPLVSRRLGPGSVMPVHIDELLVAAKPSLQEPNGQRVLSVSGMEVRSLAVHRSSAESPGGRAVCYELNWKPDMDYLRAADLPEKASLLDVFGTIASKRHGLTTIGLGCGVDLTAELLDTIESHDHAVVSHDFVDATPSRFDDAAGRFQNRGFALQLRTLRPQYSTDDAAARGFESSKYDVVLAVSPRWLAQASVLVKAEGHIVLVLGARDSKAATEVPETPVMLQQQLRFHDEARDRTVVVAKPAAAAARMPARVHILTHSDPTQHAKAAWASAIQNRLRGQNITASIHALGTSTVEALRNGRGVDSIDDVVLVVDDQADLPILSDARTFAPAAALLGLPQARVLLSTKFPGSRAEPTPRHGELRLVTVHASAGPLADMTAGPSRSRLIDVVVDAKLNSAVATSDDGSGPETEPRLFADDRRPVILSPGSSGLFVDYEVRATPLGSQDIEVQVRAMALPNAGSRMAGNGHLGEYVGVVAEVGAGVKSLVPGDSVVALAPVVGASVLRITAAHAGILPSQLPPTVVAALLLDAMAASYVLQSIPSSEQSTILVHGTLSAAGRAVVALARLRGFRVTTTAADSTEAQMLDEQLSIGEADVLISRRSLHRRLPSDLFVHGVDAIIHADSGSENGIPNEALGLIKPFGKLIVLGRSLHVPAAAKNLALNVAIHLVDIEGLLLAQPDLKPTLIAAAVATLEHIPLSGLESAVHNVAEATEMLRLINTGVHAKAALQADPDSTVDVVKKATGSSWDDENATYVVSGGLGDLGQRLLLKMARRGAKHLAILSRRVINRHTHDELQAKLEAFRPGLHLYTLQCDVSSEQSVQAAADGLKRQGAPSVRAVIQSAVVWNDRLLEMMTHEEFTGATKGKVAGTLALLRVFSSPHLCFFLSLSSTAGILGAGGLASYNAGNVTQGALAHITKSSPTRILSVDIGWIEDAVQTKDSSARKQGLRQAGATALRGDELARFFEYVLSVALDPGFDAFRQLVIGFDVESLAGATALNGNTRSALFNQVRHATRRQATKEKGADAADKAQGPTFDQVVADGDLAAVASFIATSMAVQLARLISVEPGTIDPRQGSIMALGLDSLVAVELRNWAMRQFDAPLQSSEILANQTVHALAEKVALRSKKVSLAVAATA</sequence>
<dbReference type="Pfam" id="PF16197">
    <property type="entry name" value="KAsynt_C_assoc"/>
    <property type="match status" value="1"/>
</dbReference>
<dbReference type="SMART" id="SM00822">
    <property type="entry name" value="PKS_KR"/>
    <property type="match status" value="1"/>
</dbReference>
<dbReference type="SUPFAM" id="SSF50129">
    <property type="entry name" value="GroES-like"/>
    <property type="match status" value="1"/>
</dbReference>
<proteinExistence type="predicted"/>
<evidence type="ECO:0000313" key="11">
    <source>
        <dbReference type="Proteomes" id="UP001295740"/>
    </source>
</evidence>
<accession>A0AAI8VEE6</accession>
<dbReference type="SMART" id="SM00826">
    <property type="entry name" value="PKS_DH"/>
    <property type="match status" value="1"/>
</dbReference>
<dbReference type="InterPro" id="IPR009081">
    <property type="entry name" value="PP-bd_ACP"/>
</dbReference>
<evidence type="ECO:0000259" key="9">
    <source>
        <dbReference type="PROSITE" id="PS52019"/>
    </source>
</evidence>
<dbReference type="SUPFAM" id="SSF53901">
    <property type="entry name" value="Thiolase-like"/>
    <property type="match status" value="1"/>
</dbReference>
<dbReference type="Pfam" id="PF00698">
    <property type="entry name" value="Acyl_transf_1"/>
    <property type="match status" value="1"/>
</dbReference>
<evidence type="ECO:0000313" key="10">
    <source>
        <dbReference type="EMBL" id="CAJ2506203.1"/>
    </source>
</evidence>
<dbReference type="CDD" id="cd00833">
    <property type="entry name" value="PKS"/>
    <property type="match status" value="1"/>
</dbReference>
<dbReference type="Gene3D" id="3.30.70.3290">
    <property type="match status" value="1"/>
</dbReference>
<evidence type="ECO:0000256" key="1">
    <source>
        <dbReference type="ARBA" id="ARBA00022450"/>
    </source>
</evidence>
<dbReference type="InterPro" id="IPR042104">
    <property type="entry name" value="PKS_dehydratase_sf"/>
</dbReference>
<comment type="caution">
    <text evidence="10">The sequence shown here is derived from an EMBL/GenBank/DDBJ whole genome shotgun (WGS) entry which is preliminary data.</text>
</comment>
<protein>
    <submittedName>
        <fullName evidence="10">Uu.00g003330.m01.CDS01</fullName>
    </submittedName>
</protein>
<dbReference type="InterPro" id="IPR014030">
    <property type="entry name" value="Ketoacyl_synth_N"/>
</dbReference>
<dbReference type="PROSITE" id="PS52004">
    <property type="entry name" value="KS3_2"/>
    <property type="match status" value="1"/>
</dbReference>
<dbReference type="Gene3D" id="3.90.180.10">
    <property type="entry name" value="Medium-chain alcohol dehydrogenases, catalytic domain"/>
    <property type="match status" value="1"/>
</dbReference>
<feature type="region of interest" description="C-terminal hotdog fold" evidence="6">
    <location>
        <begin position="1159"/>
        <end position="1336"/>
    </location>
</feature>
<evidence type="ECO:0000259" key="7">
    <source>
        <dbReference type="PROSITE" id="PS50075"/>
    </source>
</evidence>
<organism evidence="10 11">
    <name type="scientific">Anthostomella pinea</name>
    <dbReference type="NCBI Taxonomy" id="933095"/>
    <lineage>
        <taxon>Eukaryota</taxon>
        <taxon>Fungi</taxon>
        <taxon>Dikarya</taxon>
        <taxon>Ascomycota</taxon>
        <taxon>Pezizomycotina</taxon>
        <taxon>Sordariomycetes</taxon>
        <taxon>Xylariomycetidae</taxon>
        <taxon>Xylariales</taxon>
        <taxon>Xylariaceae</taxon>
        <taxon>Anthostomella</taxon>
    </lineage>
</organism>
<dbReference type="SMART" id="SM00827">
    <property type="entry name" value="PKS_AT"/>
    <property type="match status" value="1"/>
</dbReference>
<dbReference type="PROSITE" id="PS50075">
    <property type="entry name" value="CARRIER"/>
    <property type="match status" value="1"/>
</dbReference>
<dbReference type="InterPro" id="IPR020843">
    <property type="entry name" value="ER"/>
</dbReference>
<dbReference type="GO" id="GO:0004312">
    <property type="term" value="F:fatty acid synthase activity"/>
    <property type="evidence" value="ECO:0007669"/>
    <property type="project" value="TreeGrafter"/>
</dbReference>
<dbReference type="PANTHER" id="PTHR43775">
    <property type="entry name" value="FATTY ACID SYNTHASE"/>
    <property type="match status" value="1"/>
</dbReference>
<dbReference type="InterPro" id="IPR057326">
    <property type="entry name" value="KR_dom"/>
</dbReference>
<dbReference type="Gene3D" id="3.10.129.110">
    <property type="entry name" value="Polyketide synthase dehydratase"/>
    <property type="match status" value="1"/>
</dbReference>
<dbReference type="Pfam" id="PF02801">
    <property type="entry name" value="Ketoacyl-synt_C"/>
    <property type="match status" value="1"/>
</dbReference>
<dbReference type="Proteomes" id="UP001295740">
    <property type="component" value="Unassembled WGS sequence"/>
</dbReference>
<dbReference type="InterPro" id="IPR006162">
    <property type="entry name" value="Ppantetheine_attach_site"/>
</dbReference>
<dbReference type="GO" id="GO:0044550">
    <property type="term" value="P:secondary metabolite biosynthetic process"/>
    <property type="evidence" value="ECO:0007669"/>
    <property type="project" value="TreeGrafter"/>
</dbReference>
<feature type="active site" description="Proton acceptor; for dehydratase activity" evidence="6">
    <location>
        <position position="1033"/>
    </location>
</feature>
<dbReference type="Gene3D" id="3.40.366.10">
    <property type="entry name" value="Malonyl-Coenzyme A Acyl Carrier Protein, domain 2"/>
    <property type="match status" value="1"/>
</dbReference>
<dbReference type="SUPFAM" id="SSF47336">
    <property type="entry name" value="ACP-like"/>
    <property type="match status" value="1"/>
</dbReference>
<dbReference type="PROSITE" id="PS00012">
    <property type="entry name" value="PHOSPHOPANTETHEINE"/>
    <property type="match status" value="1"/>
</dbReference>
<keyword evidence="2" id="KW-0597">Phosphoprotein</keyword>
<dbReference type="InterPro" id="IPR014031">
    <property type="entry name" value="Ketoacyl_synth_C"/>
</dbReference>
<feature type="domain" description="Carrier" evidence="7">
    <location>
        <begin position="2283"/>
        <end position="2358"/>
    </location>
</feature>
<dbReference type="Gene3D" id="1.10.1200.10">
    <property type="entry name" value="ACP-like"/>
    <property type="match status" value="1"/>
</dbReference>
<dbReference type="Pfam" id="PF08659">
    <property type="entry name" value="KR"/>
    <property type="match status" value="1"/>
</dbReference>
<dbReference type="SMART" id="SM00823">
    <property type="entry name" value="PKS_PP"/>
    <property type="match status" value="1"/>
</dbReference>
<keyword evidence="11" id="KW-1185">Reference proteome</keyword>
<evidence type="ECO:0000256" key="5">
    <source>
        <dbReference type="ARBA" id="ARBA00023268"/>
    </source>
</evidence>
<evidence type="ECO:0000256" key="4">
    <source>
        <dbReference type="ARBA" id="ARBA00023002"/>
    </source>
</evidence>
<dbReference type="PANTHER" id="PTHR43775:SF22">
    <property type="entry name" value="SYNTHASE, PUTATIVE (JCVI)-RELATED"/>
    <property type="match status" value="1"/>
</dbReference>
<keyword evidence="1" id="KW-0596">Phosphopantetheine</keyword>
<feature type="active site" description="Proton donor; for dehydratase activity" evidence="6">
    <location>
        <position position="1226"/>
    </location>
</feature>
<dbReference type="Pfam" id="PF14765">
    <property type="entry name" value="PS-DH"/>
    <property type="match status" value="1"/>
</dbReference>
<dbReference type="InterPro" id="IPR050091">
    <property type="entry name" value="PKS_NRPS_Biosynth_Enz"/>
</dbReference>
<dbReference type="GO" id="GO:0006633">
    <property type="term" value="P:fatty acid biosynthetic process"/>
    <property type="evidence" value="ECO:0007669"/>
    <property type="project" value="TreeGrafter"/>
</dbReference>
<dbReference type="InterPro" id="IPR020806">
    <property type="entry name" value="PKS_PP-bd"/>
</dbReference>
<dbReference type="InterPro" id="IPR011032">
    <property type="entry name" value="GroES-like_sf"/>
</dbReference>
<dbReference type="InterPro" id="IPR016035">
    <property type="entry name" value="Acyl_Trfase/lysoPLipase"/>
</dbReference>
<keyword evidence="5" id="KW-0511">Multifunctional enzyme</keyword>
<dbReference type="InterPro" id="IPR036736">
    <property type="entry name" value="ACP-like_sf"/>
</dbReference>
<dbReference type="Gene3D" id="3.40.47.10">
    <property type="match status" value="1"/>
</dbReference>
<dbReference type="InterPro" id="IPR036291">
    <property type="entry name" value="NAD(P)-bd_dom_sf"/>
</dbReference>
<dbReference type="InterPro" id="IPR016039">
    <property type="entry name" value="Thiolase-like"/>
</dbReference>